<comment type="caution">
    <text evidence="3">The sequence shown here is derived from an EMBL/GenBank/DDBJ whole genome shotgun (WGS) entry which is preliminary data.</text>
</comment>
<feature type="signal peptide" evidence="2">
    <location>
        <begin position="1"/>
        <end position="17"/>
    </location>
</feature>
<feature type="compositionally biased region" description="Polar residues" evidence="1">
    <location>
        <begin position="44"/>
        <end position="56"/>
    </location>
</feature>
<feature type="compositionally biased region" description="Acidic residues" evidence="1">
    <location>
        <begin position="207"/>
        <end position="252"/>
    </location>
</feature>
<sequence length="374" mass="40050">MKGLFVPVITAVVLVDALTHFPVQYVNQAEPTAVASLNAEPGNIPQSNNVNQNVPINDQDVEPPSTEAVASNPDTSEQPDDVDELDADEEEEDDTKPTPAEFDDANQTAKPTPVAELDFEDDSLNKPAGIDFPTGEPAEKEFDHVEIMTTNNYTTSTVYTTVTSTVTDCVSTVTDCSEIGSVVTKTISLYTTTCPVTTPTPVAPSSEELDDEDSDSPESDEPESEIPDNDSPESELESNLEPDTESDSDIPDAPEPTQGPFLTKTVETTVWYTVTDCAPKETDCPVGHETSSISTRTEIYPVTDIPNFWSPNSTQIQPYATGSPSSYHEPPHTNVTIPTTPPNFTINSGSAQKANGLLMGFGFVVASAIALLQG</sequence>
<dbReference type="OrthoDB" id="3565477at2759"/>
<protein>
    <submittedName>
        <fullName evidence="3">Uncharacterized protein</fullName>
    </submittedName>
</protein>
<evidence type="ECO:0000313" key="3">
    <source>
        <dbReference type="EMBL" id="POS88285.1"/>
    </source>
</evidence>
<dbReference type="AlphaFoldDB" id="A0A2S4Q1W1"/>
<evidence type="ECO:0000313" key="4">
    <source>
        <dbReference type="Proteomes" id="UP000237438"/>
    </source>
</evidence>
<accession>A0A2S4Q1W1</accession>
<feature type="region of interest" description="Disordered" evidence="1">
    <location>
        <begin position="38"/>
        <end position="136"/>
    </location>
</feature>
<proteinExistence type="predicted"/>
<feature type="chain" id="PRO_5015471766" evidence="2">
    <location>
        <begin position="18"/>
        <end position="374"/>
    </location>
</feature>
<keyword evidence="2" id="KW-0732">Signal</keyword>
<feature type="compositionally biased region" description="Acidic residues" evidence="1">
    <location>
        <begin position="77"/>
        <end position="94"/>
    </location>
</feature>
<keyword evidence="4" id="KW-1185">Reference proteome</keyword>
<name>A0A2S4Q1W1_9PEZI</name>
<dbReference type="EMBL" id="PEDP01000013">
    <property type="protein sequence ID" value="POS88285.1"/>
    <property type="molecule type" value="Genomic_DNA"/>
</dbReference>
<feature type="compositionally biased region" description="Low complexity" evidence="1">
    <location>
        <begin position="193"/>
        <end position="206"/>
    </location>
</feature>
<feature type="non-terminal residue" evidence="3">
    <location>
        <position position="374"/>
    </location>
</feature>
<dbReference type="Proteomes" id="UP000237438">
    <property type="component" value="Unassembled WGS sequence"/>
</dbReference>
<feature type="region of interest" description="Disordered" evidence="1">
    <location>
        <begin position="193"/>
        <end position="264"/>
    </location>
</feature>
<gene>
    <name evidence="3" type="ORF">EPUL_000891</name>
</gene>
<evidence type="ECO:0000256" key="2">
    <source>
        <dbReference type="SAM" id="SignalP"/>
    </source>
</evidence>
<evidence type="ECO:0000256" key="1">
    <source>
        <dbReference type="SAM" id="MobiDB-lite"/>
    </source>
</evidence>
<reference evidence="3 4" key="1">
    <citation type="submission" date="2017-10" db="EMBL/GenBank/DDBJ databases">
        <title>Development of genomic resources for the powdery mildew, Erysiphe pulchra.</title>
        <authorList>
            <person name="Wadl P.A."/>
            <person name="Mack B.M."/>
            <person name="Moore G."/>
            <person name="Beltz S.B."/>
        </authorList>
    </citation>
    <scope>NUCLEOTIDE SEQUENCE [LARGE SCALE GENOMIC DNA]</scope>
    <source>
        <strain evidence="3">Cflorida</strain>
    </source>
</reference>
<organism evidence="3 4">
    <name type="scientific">Erysiphe pulchra</name>
    <dbReference type="NCBI Taxonomy" id="225359"/>
    <lineage>
        <taxon>Eukaryota</taxon>
        <taxon>Fungi</taxon>
        <taxon>Dikarya</taxon>
        <taxon>Ascomycota</taxon>
        <taxon>Pezizomycotina</taxon>
        <taxon>Leotiomycetes</taxon>
        <taxon>Erysiphales</taxon>
        <taxon>Erysiphaceae</taxon>
        <taxon>Erysiphe</taxon>
    </lineage>
</organism>